<dbReference type="AlphaFoldDB" id="A0AAV3RNX7"/>
<protein>
    <submittedName>
        <fullName evidence="2">Uncharacterized protein</fullName>
    </submittedName>
</protein>
<feature type="region of interest" description="Disordered" evidence="1">
    <location>
        <begin position="56"/>
        <end position="124"/>
    </location>
</feature>
<evidence type="ECO:0000313" key="3">
    <source>
        <dbReference type="Proteomes" id="UP001454036"/>
    </source>
</evidence>
<proteinExistence type="predicted"/>
<keyword evidence="3" id="KW-1185">Reference proteome</keyword>
<dbReference type="Proteomes" id="UP001454036">
    <property type="component" value="Unassembled WGS sequence"/>
</dbReference>
<accession>A0AAV3RNX7</accession>
<organism evidence="2 3">
    <name type="scientific">Lithospermum erythrorhizon</name>
    <name type="common">Purple gromwell</name>
    <name type="synonym">Lithospermum officinale var. erythrorhizon</name>
    <dbReference type="NCBI Taxonomy" id="34254"/>
    <lineage>
        <taxon>Eukaryota</taxon>
        <taxon>Viridiplantae</taxon>
        <taxon>Streptophyta</taxon>
        <taxon>Embryophyta</taxon>
        <taxon>Tracheophyta</taxon>
        <taxon>Spermatophyta</taxon>
        <taxon>Magnoliopsida</taxon>
        <taxon>eudicotyledons</taxon>
        <taxon>Gunneridae</taxon>
        <taxon>Pentapetalae</taxon>
        <taxon>asterids</taxon>
        <taxon>lamiids</taxon>
        <taxon>Boraginales</taxon>
        <taxon>Boraginaceae</taxon>
        <taxon>Boraginoideae</taxon>
        <taxon>Lithospermeae</taxon>
        <taxon>Lithospermum</taxon>
    </lineage>
</organism>
<feature type="compositionally biased region" description="Basic residues" evidence="1">
    <location>
        <begin position="98"/>
        <end position="109"/>
    </location>
</feature>
<evidence type="ECO:0000256" key="1">
    <source>
        <dbReference type="SAM" id="MobiDB-lite"/>
    </source>
</evidence>
<comment type="caution">
    <text evidence="2">The sequence shown here is derived from an EMBL/GenBank/DDBJ whole genome shotgun (WGS) entry which is preliminary data.</text>
</comment>
<dbReference type="EMBL" id="BAABME010010386">
    <property type="protein sequence ID" value="GAA0178155.1"/>
    <property type="molecule type" value="Genomic_DNA"/>
</dbReference>
<evidence type="ECO:0000313" key="2">
    <source>
        <dbReference type="EMBL" id="GAA0178155.1"/>
    </source>
</evidence>
<reference evidence="2 3" key="1">
    <citation type="submission" date="2024-01" db="EMBL/GenBank/DDBJ databases">
        <title>The complete chloroplast genome sequence of Lithospermum erythrorhizon: insights into the phylogenetic relationship among Boraginaceae species and the maternal lineages of purple gromwells.</title>
        <authorList>
            <person name="Okada T."/>
            <person name="Watanabe K."/>
        </authorList>
    </citation>
    <scope>NUCLEOTIDE SEQUENCE [LARGE SCALE GENOMIC DNA]</scope>
</reference>
<name>A0AAV3RNX7_LITER</name>
<gene>
    <name evidence="2" type="ORF">LIER_29799</name>
</gene>
<sequence>MDADIPCVADIEPVIAKAANVGMIPSVTNSNAKVVENLERPFVGRSIYHTMHEHIQEVIPEETGPKKKSKKRKHNNGDDVGEFFVPKKNLSKEEKAAKKARKAERRARRAAQEAVDTQAAKDDVPEEVTICFPTGCR</sequence>